<proteinExistence type="inferred from homology"/>
<dbReference type="GO" id="GO:0030234">
    <property type="term" value="F:enzyme regulator activity"/>
    <property type="evidence" value="ECO:0007669"/>
    <property type="project" value="EnsemblFungi"/>
</dbReference>
<feature type="domain" description="DOC" evidence="7">
    <location>
        <begin position="73"/>
        <end position="259"/>
    </location>
</feature>
<name>A0A0W0CYV2_CANGB</name>
<comment type="similarity">
    <text evidence="1">Belongs to the APC10 family.</text>
</comment>
<dbReference type="VEuPathDB" id="FungiDB:CAGL0H07799g"/>
<dbReference type="EMBL" id="LLZZ01000116">
    <property type="protein sequence ID" value="KTB04632.1"/>
    <property type="molecule type" value="Genomic_DNA"/>
</dbReference>
<dbReference type="VEuPathDB" id="FungiDB:GVI51_H07711"/>
<evidence type="ECO:0000313" key="9">
    <source>
        <dbReference type="Proteomes" id="UP000054886"/>
    </source>
</evidence>
<dbReference type="AlphaFoldDB" id="A0A0W0CYV2"/>
<dbReference type="GO" id="GO:0051301">
    <property type="term" value="P:cell division"/>
    <property type="evidence" value="ECO:0007669"/>
    <property type="project" value="UniProtKB-KW"/>
</dbReference>
<dbReference type="InterPro" id="IPR016901">
    <property type="entry name" value="APC10/Doc1"/>
</dbReference>
<dbReference type="PANTHER" id="PTHR12936:SF0">
    <property type="entry name" value="ANAPHASE-PROMOTING COMPLEX SUBUNIT 10"/>
    <property type="match status" value="1"/>
</dbReference>
<evidence type="ECO:0000313" key="8">
    <source>
        <dbReference type="EMBL" id="KTB04632.1"/>
    </source>
</evidence>
<sequence length="262" mass="30021">MISEYNRREEQSKNSNNSKWKDFLQRLGPDSAIKPVKLPHQQKKLVLDEALFNQNPNVYVNGILNETNQEGEQHADTIADRYRVGLQLLNNNDYTNVTSLAYWKASSCKTGNPITNAIDDSFENYWQSDGIQPHTVDAYFSKRMDIVLIGIFFTITADESYTPRVIHIFAGNSPSDAVFYKTLIVNNMNGWAALTFEDNLPVEKLLKCQYLRFKFPVNHENGKDTHLRGIRVYTASNIQCKPQLETIKLQPVLPELDSFGLR</sequence>
<dbReference type="InterPro" id="IPR004939">
    <property type="entry name" value="APC_su10/DOC_dom"/>
</dbReference>
<dbReference type="Gene3D" id="2.60.120.260">
    <property type="entry name" value="Galactose-binding domain-like"/>
    <property type="match status" value="1"/>
</dbReference>
<evidence type="ECO:0000256" key="6">
    <source>
        <dbReference type="SAM" id="MobiDB-lite"/>
    </source>
</evidence>
<dbReference type="Pfam" id="PF03256">
    <property type="entry name" value="ANAPC10"/>
    <property type="match status" value="1"/>
</dbReference>
<dbReference type="InterPro" id="IPR008979">
    <property type="entry name" value="Galactose-bd-like_sf"/>
</dbReference>
<accession>A0A0W0CYV2</accession>
<gene>
    <name evidence="8" type="ORF">AO440_002230</name>
</gene>
<evidence type="ECO:0000259" key="7">
    <source>
        <dbReference type="PROSITE" id="PS51284"/>
    </source>
</evidence>
<organism evidence="8 9">
    <name type="scientific">Candida glabrata</name>
    <name type="common">Yeast</name>
    <name type="synonym">Torulopsis glabrata</name>
    <dbReference type="NCBI Taxonomy" id="5478"/>
    <lineage>
        <taxon>Eukaryota</taxon>
        <taxon>Fungi</taxon>
        <taxon>Dikarya</taxon>
        <taxon>Ascomycota</taxon>
        <taxon>Saccharomycotina</taxon>
        <taxon>Saccharomycetes</taxon>
        <taxon>Saccharomycetales</taxon>
        <taxon>Saccharomycetaceae</taxon>
        <taxon>Nakaseomyces</taxon>
    </lineage>
</organism>
<evidence type="ECO:0000256" key="3">
    <source>
        <dbReference type="ARBA" id="ARBA00022776"/>
    </source>
</evidence>
<feature type="region of interest" description="Disordered" evidence="6">
    <location>
        <begin position="1"/>
        <end position="21"/>
    </location>
</feature>
<dbReference type="GO" id="GO:0031145">
    <property type="term" value="P:anaphase-promoting complex-dependent catabolic process"/>
    <property type="evidence" value="ECO:0007669"/>
    <property type="project" value="EnsemblFungi"/>
</dbReference>
<dbReference type="VEuPathDB" id="FungiDB:GWK60_H07777"/>
<protein>
    <submittedName>
        <fullName evidence="8">Anaphase-promoting complex subunit DOC1</fullName>
    </submittedName>
</protein>
<dbReference type="GO" id="GO:0070979">
    <property type="term" value="P:protein K11-linked ubiquitination"/>
    <property type="evidence" value="ECO:0007669"/>
    <property type="project" value="TreeGrafter"/>
</dbReference>
<keyword evidence="3" id="KW-0498">Mitosis</keyword>
<dbReference type="GO" id="GO:0061630">
    <property type="term" value="F:ubiquitin protein ligase activity"/>
    <property type="evidence" value="ECO:0007669"/>
    <property type="project" value="EnsemblFungi"/>
</dbReference>
<reference evidence="8 9" key="1">
    <citation type="submission" date="2015-10" db="EMBL/GenBank/DDBJ databases">
        <title>Draft genomes sequences of Candida glabrata isolates 1A, 1B, 2A, 2B, 3A and 3B.</title>
        <authorList>
            <person name="Haavelsrud O.E."/>
            <person name="Gaustad P."/>
        </authorList>
    </citation>
    <scope>NUCLEOTIDE SEQUENCE [LARGE SCALE GENOMIC DNA]</scope>
    <source>
        <strain evidence="8">910700640</strain>
    </source>
</reference>
<keyword evidence="2" id="KW-0132">Cell division</keyword>
<evidence type="ECO:0000256" key="1">
    <source>
        <dbReference type="ARBA" id="ARBA00006762"/>
    </source>
</evidence>
<dbReference type="GO" id="GO:0005680">
    <property type="term" value="C:anaphase-promoting complex"/>
    <property type="evidence" value="ECO:0007669"/>
    <property type="project" value="EnsemblFungi"/>
</dbReference>
<keyword evidence="4" id="KW-0833">Ubl conjugation pathway</keyword>
<dbReference type="PANTHER" id="PTHR12936">
    <property type="entry name" value="ANAPHASE-PROMOTING COMPLEX 10"/>
    <property type="match status" value="1"/>
</dbReference>
<dbReference type="SUPFAM" id="SSF49785">
    <property type="entry name" value="Galactose-binding domain-like"/>
    <property type="match status" value="1"/>
</dbReference>
<evidence type="ECO:0000256" key="4">
    <source>
        <dbReference type="ARBA" id="ARBA00022786"/>
    </source>
</evidence>
<evidence type="ECO:0000256" key="2">
    <source>
        <dbReference type="ARBA" id="ARBA00022618"/>
    </source>
</evidence>
<dbReference type="PROSITE" id="PS51284">
    <property type="entry name" value="DOC"/>
    <property type="match status" value="1"/>
</dbReference>
<comment type="caution">
    <text evidence="8">The sequence shown here is derived from an EMBL/GenBank/DDBJ whole genome shotgun (WGS) entry which is preliminary data.</text>
</comment>
<dbReference type="VEuPathDB" id="FungiDB:B1J91_H07799g"/>
<evidence type="ECO:0000256" key="5">
    <source>
        <dbReference type="ARBA" id="ARBA00023306"/>
    </source>
</evidence>
<dbReference type="Proteomes" id="UP000054886">
    <property type="component" value="Unassembled WGS sequence"/>
</dbReference>
<dbReference type="CDD" id="cd08366">
    <property type="entry name" value="APC10"/>
    <property type="match status" value="1"/>
</dbReference>
<dbReference type="SMART" id="SM01337">
    <property type="entry name" value="APC10"/>
    <property type="match status" value="1"/>
</dbReference>
<keyword evidence="5" id="KW-0131">Cell cycle</keyword>
<dbReference type="GO" id="GO:0006325">
    <property type="term" value="P:chromatin organization"/>
    <property type="evidence" value="ECO:0007669"/>
    <property type="project" value="EnsemblFungi"/>
</dbReference>
<feature type="compositionally biased region" description="Basic and acidic residues" evidence="6">
    <location>
        <begin position="1"/>
        <end position="12"/>
    </location>
</feature>